<comment type="caution">
    <text evidence="10">The sequence shown here is derived from an EMBL/GenBank/DDBJ whole genome shotgun (WGS) entry which is preliminary data.</text>
</comment>
<dbReference type="SMART" id="SM00086">
    <property type="entry name" value="PAC"/>
    <property type="match status" value="2"/>
</dbReference>
<dbReference type="InterPro" id="IPR013655">
    <property type="entry name" value="PAS_fold_3"/>
</dbReference>
<dbReference type="EC" id="2.7.13.3" evidence="2"/>
<feature type="transmembrane region" description="Helical" evidence="7">
    <location>
        <begin position="30"/>
        <end position="50"/>
    </location>
</feature>
<dbReference type="PANTHER" id="PTHR43304">
    <property type="entry name" value="PHYTOCHROME-LIKE PROTEIN CPH1"/>
    <property type="match status" value="1"/>
</dbReference>
<dbReference type="Gene3D" id="3.30.450.20">
    <property type="entry name" value="PAS domain"/>
    <property type="match status" value="3"/>
</dbReference>
<dbReference type="Pfam" id="PF08447">
    <property type="entry name" value="PAS_3"/>
    <property type="match status" value="1"/>
</dbReference>
<keyword evidence="4" id="KW-0808">Transferase</keyword>
<keyword evidence="7" id="KW-0812">Transmembrane</keyword>
<keyword evidence="11" id="KW-1185">Reference proteome</keyword>
<feature type="coiled-coil region" evidence="6">
    <location>
        <begin position="431"/>
        <end position="468"/>
    </location>
</feature>
<evidence type="ECO:0000256" key="3">
    <source>
        <dbReference type="ARBA" id="ARBA00022553"/>
    </source>
</evidence>
<dbReference type="Pfam" id="PF00989">
    <property type="entry name" value="PAS"/>
    <property type="match status" value="1"/>
</dbReference>
<feature type="transmembrane region" description="Helical" evidence="7">
    <location>
        <begin position="235"/>
        <end position="258"/>
    </location>
</feature>
<organism evidence="10 11">
    <name type="scientific">Methanospirillum stamsii</name>
    <dbReference type="NCBI Taxonomy" id="1277351"/>
    <lineage>
        <taxon>Archaea</taxon>
        <taxon>Methanobacteriati</taxon>
        <taxon>Methanobacteriota</taxon>
        <taxon>Stenosarchaea group</taxon>
        <taxon>Methanomicrobia</taxon>
        <taxon>Methanomicrobiales</taxon>
        <taxon>Methanospirillaceae</taxon>
        <taxon>Methanospirillum</taxon>
    </lineage>
</organism>
<feature type="domain" description="PAC" evidence="9">
    <location>
        <begin position="545"/>
        <end position="598"/>
    </location>
</feature>
<gene>
    <name evidence="10" type="ORF">DLD82_04965</name>
</gene>
<feature type="transmembrane region" description="Helical" evidence="7">
    <location>
        <begin position="142"/>
        <end position="160"/>
    </location>
</feature>
<dbReference type="PANTHER" id="PTHR43304:SF1">
    <property type="entry name" value="PAC DOMAIN-CONTAINING PROTEIN"/>
    <property type="match status" value="1"/>
</dbReference>
<evidence type="ECO:0000256" key="1">
    <source>
        <dbReference type="ARBA" id="ARBA00000085"/>
    </source>
</evidence>
<feature type="transmembrane region" description="Helical" evidence="7">
    <location>
        <begin position="92"/>
        <end position="114"/>
    </location>
</feature>
<evidence type="ECO:0000313" key="11">
    <source>
        <dbReference type="Proteomes" id="UP000245934"/>
    </source>
</evidence>
<feature type="domain" description="PAS" evidence="8">
    <location>
        <begin position="472"/>
        <end position="527"/>
    </location>
</feature>
<comment type="catalytic activity">
    <reaction evidence="1">
        <text>ATP + protein L-histidine = ADP + protein N-phospho-L-histidine.</text>
        <dbReference type="EC" id="2.7.13.3"/>
    </reaction>
</comment>
<evidence type="ECO:0000256" key="2">
    <source>
        <dbReference type="ARBA" id="ARBA00012438"/>
    </source>
</evidence>
<dbReference type="Proteomes" id="UP000245934">
    <property type="component" value="Unassembled WGS sequence"/>
</dbReference>
<proteinExistence type="predicted"/>
<evidence type="ECO:0000256" key="5">
    <source>
        <dbReference type="ARBA" id="ARBA00022777"/>
    </source>
</evidence>
<keyword evidence="5" id="KW-0418">Kinase</keyword>
<dbReference type="RefSeq" id="WP_109940000.1">
    <property type="nucleotide sequence ID" value="NZ_CP176366.1"/>
</dbReference>
<protein>
    <recommendedName>
        <fullName evidence="2">histidine kinase</fullName>
        <ecNumber evidence="2">2.7.13.3</ecNumber>
    </recommendedName>
</protein>
<evidence type="ECO:0000313" key="10">
    <source>
        <dbReference type="EMBL" id="PWR75481.1"/>
    </source>
</evidence>
<feature type="transmembrane region" description="Helical" evidence="7">
    <location>
        <begin position="167"/>
        <end position="185"/>
    </location>
</feature>
<evidence type="ECO:0000259" key="9">
    <source>
        <dbReference type="PROSITE" id="PS50113"/>
    </source>
</evidence>
<dbReference type="SUPFAM" id="SSF55785">
    <property type="entry name" value="PYP-like sensor domain (PAS domain)"/>
    <property type="match status" value="3"/>
</dbReference>
<keyword evidence="6" id="KW-0175">Coiled coil</keyword>
<dbReference type="InterPro" id="IPR001610">
    <property type="entry name" value="PAC"/>
</dbReference>
<keyword evidence="3" id="KW-0597">Phosphoprotein</keyword>
<name>A0A2V2NIP5_9EURY</name>
<dbReference type="CDD" id="cd00130">
    <property type="entry name" value="PAS"/>
    <property type="match status" value="2"/>
</dbReference>
<dbReference type="GO" id="GO:0004673">
    <property type="term" value="F:protein histidine kinase activity"/>
    <property type="evidence" value="ECO:0007669"/>
    <property type="project" value="UniProtKB-EC"/>
</dbReference>
<evidence type="ECO:0000256" key="6">
    <source>
        <dbReference type="SAM" id="Coils"/>
    </source>
</evidence>
<evidence type="ECO:0000256" key="4">
    <source>
        <dbReference type="ARBA" id="ARBA00022679"/>
    </source>
</evidence>
<dbReference type="InterPro" id="IPR000700">
    <property type="entry name" value="PAS-assoc_C"/>
</dbReference>
<dbReference type="EMBL" id="QGMZ01000010">
    <property type="protein sequence ID" value="PWR75481.1"/>
    <property type="molecule type" value="Genomic_DNA"/>
</dbReference>
<feature type="transmembrane region" description="Helical" evidence="7">
    <location>
        <begin position="264"/>
        <end position="283"/>
    </location>
</feature>
<dbReference type="AlphaFoldDB" id="A0A2V2NIP5"/>
<dbReference type="InterPro" id="IPR000014">
    <property type="entry name" value="PAS"/>
</dbReference>
<dbReference type="PROSITE" id="PS50112">
    <property type="entry name" value="PAS"/>
    <property type="match status" value="1"/>
</dbReference>
<dbReference type="PROSITE" id="PS50113">
    <property type="entry name" value="PAC"/>
    <property type="match status" value="2"/>
</dbReference>
<feature type="domain" description="PAC" evidence="9">
    <location>
        <begin position="384"/>
        <end position="436"/>
    </location>
</feature>
<dbReference type="GeneID" id="97609589"/>
<dbReference type="GO" id="GO:0006355">
    <property type="term" value="P:regulation of DNA-templated transcription"/>
    <property type="evidence" value="ECO:0007669"/>
    <property type="project" value="InterPro"/>
</dbReference>
<dbReference type="InterPro" id="IPR035965">
    <property type="entry name" value="PAS-like_dom_sf"/>
</dbReference>
<accession>A0A2V2NIP5</accession>
<sequence>MPIGRIILQQYILNQEFIARIQKYIIEPKYWALATILVGFTGLFGWIFSFRHLVAIIPQSVSVAPVSAILFIFIGISLYIHERSKADPQYSAIHHSLLIISLILAVWGIISIFVGNPAGINWEGYTSEQVSWITPQGQMSPISSILFLILISGIVCRQYCETYGKTVSVIITVAGAVMILGYWFGSPFFYGESIKPVSFLTAAGFFLSGVSFMLLTRPSAIDEILHNVNSIHSQILLFFVPFIIAILLIEGWIISFFLKKTDSTLVLTIATITLISIIVTVIFSSSFSRIITANVENANKKRMAAEKALLDSLIRVKIATDAAKMGFSSWDLKEDKITWDDRMYELFDIREKKPITVSDIMGVIHPHDKPELFSIEAIKEKTEFHTEFRIILSDSQVKTIESHGKVIPGDDGEPERVVSVSLDITPKIEMIETLNQKNEQLSQTYEELAAQEEELRSQYRELAMMNDEVTNTHRFIDEVISQAGEGIIVLDKNGIIKTWNQFMEDFTGFTSKEMIGRIFSDSILELVPCTDSQCSSCTKEERPGIFSDNSFIRSSDGCTKWYSATSTPHHDITGKLSGTIIIIKDITDRKEFENKLTQSESLLKASQELAKIGGFEYNLQTKETFWTDETYRIFGLNPDFNRSDELIPTILSCLLEPEKELLIQAIKNLKETGESYELELPAKTIKGDQIWIRTQARGEWLGGQISKIQGTYMDITREKDLEKEKTIAIKQVQRNFAELAMLNDGIRNPLTIISMMTENHNQKLYSDVEVQIKKIDQIVNQLDARWIESESVLNYIQKHYNIQMKPADLKN</sequence>
<dbReference type="OrthoDB" id="8127at2157"/>
<keyword evidence="7" id="KW-0472">Membrane</keyword>
<dbReference type="InterPro" id="IPR052162">
    <property type="entry name" value="Sensor_kinase/Photoreceptor"/>
</dbReference>
<dbReference type="NCBIfam" id="TIGR00229">
    <property type="entry name" value="sensory_box"/>
    <property type="match status" value="1"/>
</dbReference>
<keyword evidence="7" id="KW-1133">Transmembrane helix</keyword>
<evidence type="ECO:0000259" key="8">
    <source>
        <dbReference type="PROSITE" id="PS50112"/>
    </source>
</evidence>
<reference evidence="10 11" key="1">
    <citation type="submission" date="2018-05" db="EMBL/GenBank/DDBJ databases">
        <title>Draft genome of Methanospirillum stamsii Pt1.</title>
        <authorList>
            <person name="Dueholm M.S."/>
            <person name="Nielsen P.H."/>
            <person name="Bakmann L.F."/>
            <person name="Otzen D.E."/>
        </authorList>
    </citation>
    <scope>NUCLEOTIDE SEQUENCE [LARGE SCALE GENOMIC DNA]</scope>
    <source>
        <strain evidence="10 11">Pt1</strain>
    </source>
</reference>
<feature type="transmembrane region" description="Helical" evidence="7">
    <location>
        <begin position="56"/>
        <end position="80"/>
    </location>
</feature>
<dbReference type="Gene3D" id="2.10.70.100">
    <property type="match status" value="1"/>
</dbReference>
<dbReference type="InterPro" id="IPR013767">
    <property type="entry name" value="PAS_fold"/>
</dbReference>
<evidence type="ECO:0000256" key="7">
    <source>
        <dbReference type="SAM" id="Phobius"/>
    </source>
</evidence>
<dbReference type="SMART" id="SM00091">
    <property type="entry name" value="PAS"/>
    <property type="match status" value="1"/>
</dbReference>